<dbReference type="InterPro" id="IPR001173">
    <property type="entry name" value="Glyco_trans_2-like"/>
</dbReference>
<dbReference type="Pfam" id="PF00535">
    <property type="entry name" value="Glycos_transf_2"/>
    <property type="match status" value="1"/>
</dbReference>
<dbReference type="InterPro" id="IPR050834">
    <property type="entry name" value="Glycosyltransf_2"/>
</dbReference>
<dbReference type="EMBL" id="SMLL01000006">
    <property type="protein sequence ID" value="TFY97897.1"/>
    <property type="molecule type" value="Genomic_DNA"/>
</dbReference>
<dbReference type="PANTHER" id="PTHR43685:SF2">
    <property type="entry name" value="GLYCOSYLTRANSFERASE 2-LIKE DOMAIN-CONTAINING PROTEIN"/>
    <property type="match status" value="1"/>
</dbReference>
<reference evidence="2 3" key="1">
    <citation type="submission" date="2019-03" db="EMBL/GenBank/DDBJ databases">
        <title>Ramlibacter rhizophilus CCTCC AB2015357, whole genome shotgun sequence.</title>
        <authorList>
            <person name="Zhang X."/>
            <person name="Feng G."/>
            <person name="Zhu H."/>
        </authorList>
    </citation>
    <scope>NUCLEOTIDE SEQUENCE [LARGE SCALE GENOMIC DNA]</scope>
    <source>
        <strain evidence="2 3">CCTCC AB2015357</strain>
    </source>
</reference>
<dbReference type="SUPFAM" id="SSF53448">
    <property type="entry name" value="Nucleotide-diphospho-sugar transferases"/>
    <property type="match status" value="1"/>
</dbReference>
<evidence type="ECO:0000313" key="2">
    <source>
        <dbReference type="EMBL" id="TFY97897.1"/>
    </source>
</evidence>
<dbReference type="PANTHER" id="PTHR43685">
    <property type="entry name" value="GLYCOSYLTRANSFERASE"/>
    <property type="match status" value="1"/>
</dbReference>
<protein>
    <submittedName>
        <fullName evidence="2">Glycosyltransferase family 2 protein</fullName>
    </submittedName>
</protein>
<feature type="domain" description="Glycosyltransferase 2-like" evidence="1">
    <location>
        <begin position="21"/>
        <end position="135"/>
    </location>
</feature>
<sequence>MAANVQSDTAVPEPSGAQVAVLMSTFNGANFVIEQLASILSQLPPGGRVLIRDDGSSDGTADVIASLEDPRIELLIGSNLGFAASFLTLLGEASEKFDVFFFADQDDVWLPGKMQRALAAISSRPSTVPVLYCSRQTLVDSDLRFISHSQRFTHAPSFRNALCENIVTGCTAALNRSAALAVARTGNLEDIYFHDWWAYLVVSALGCVIFDDESRILYRQHARNVVGRGAGAQQYLQTLAFMLKRSWAHILFRQARNFGLVYGSDLPPEKRRELEQFLDPGRATRLARLLLSPVRRRHSWVDELLFRGVLLAEILSGRGLLPAPR</sequence>
<proteinExistence type="predicted"/>
<dbReference type="Proteomes" id="UP000297564">
    <property type="component" value="Unassembled WGS sequence"/>
</dbReference>
<keyword evidence="3" id="KW-1185">Reference proteome</keyword>
<organism evidence="2 3">
    <name type="scientific">Ramlibacter rhizophilus</name>
    <dbReference type="NCBI Taxonomy" id="1781167"/>
    <lineage>
        <taxon>Bacteria</taxon>
        <taxon>Pseudomonadati</taxon>
        <taxon>Pseudomonadota</taxon>
        <taxon>Betaproteobacteria</taxon>
        <taxon>Burkholderiales</taxon>
        <taxon>Comamonadaceae</taxon>
        <taxon>Ramlibacter</taxon>
    </lineage>
</organism>
<dbReference type="CDD" id="cd04196">
    <property type="entry name" value="GT_2_like_d"/>
    <property type="match status" value="1"/>
</dbReference>
<gene>
    <name evidence="2" type="ORF">EZ242_15685</name>
</gene>
<comment type="caution">
    <text evidence="2">The sequence shown here is derived from an EMBL/GenBank/DDBJ whole genome shotgun (WGS) entry which is preliminary data.</text>
</comment>
<dbReference type="InterPro" id="IPR029044">
    <property type="entry name" value="Nucleotide-diphossugar_trans"/>
</dbReference>
<dbReference type="Gene3D" id="3.90.550.10">
    <property type="entry name" value="Spore Coat Polysaccharide Biosynthesis Protein SpsA, Chain A"/>
    <property type="match status" value="1"/>
</dbReference>
<accession>A0A4Z0BI05</accession>
<dbReference type="AlphaFoldDB" id="A0A4Z0BI05"/>
<dbReference type="GO" id="GO:0016740">
    <property type="term" value="F:transferase activity"/>
    <property type="evidence" value="ECO:0007669"/>
    <property type="project" value="UniProtKB-KW"/>
</dbReference>
<dbReference type="RefSeq" id="WP_135286123.1">
    <property type="nucleotide sequence ID" value="NZ_SMLL01000006.1"/>
</dbReference>
<name>A0A4Z0BI05_9BURK</name>
<dbReference type="OrthoDB" id="9802649at2"/>
<evidence type="ECO:0000313" key="3">
    <source>
        <dbReference type="Proteomes" id="UP000297564"/>
    </source>
</evidence>
<keyword evidence="2" id="KW-0808">Transferase</keyword>
<evidence type="ECO:0000259" key="1">
    <source>
        <dbReference type="Pfam" id="PF00535"/>
    </source>
</evidence>